<dbReference type="SMART" id="SM00382">
    <property type="entry name" value="AAA"/>
    <property type="match status" value="1"/>
</dbReference>
<evidence type="ECO:0000256" key="16">
    <source>
        <dbReference type="ARBA" id="ARBA00043886"/>
    </source>
</evidence>
<keyword evidence="12" id="KW-0804">Transcription</keyword>
<keyword evidence="8" id="KW-0902">Two-component regulatory system</keyword>
<evidence type="ECO:0000256" key="1">
    <source>
        <dbReference type="ARBA" id="ARBA00004496"/>
    </source>
</evidence>
<evidence type="ECO:0000256" key="6">
    <source>
        <dbReference type="ARBA" id="ARBA00022741"/>
    </source>
</evidence>
<dbReference type="Pfam" id="PF25601">
    <property type="entry name" value="AAA_lid_14"/>
    <property type="match status" value="1"/>
</dbReference>
<dbReference type="PROSITE" id="PS00675">
    <property type="entry name" value="SIGMA54_INTERACT_1"/>
    <property type="match status" value="1"/>
</dbReference>
<dbReference type="CDD" id="cd00009">
    <property type="entry name" value="AAA"/>
    <property type="match status" value="1"/>
</dbReference>
<dbReference type="PANTHER" id="PTHR32071:SF95">
    <property type="entry name" value="DNA-BINDING TRANSCRIPTIONAL REGULATOR NTRC"/>
    <property type="match status" value="1"/>
</dbReference>
<dbReference type="InterPro" id="IPR002197">
    <property type="entry name" value="HTH_Fis"/>
</dbReference>
<evidence type="ECO:0000313" key="22">
    <source>
        <dbReference type="Proteomes" id="UP000722336"/>
    </source>
</evidence>
<dbReference type="EMBL" id="JAGSPA010000005">
    <property type="protein sequence ID" value="MBV7257770.1"/>
    <property type="molecule type" value="Genomic_DNA"/>
</dbReference>
<feature type="domain" description="Sigma-54 factor interaction" evidence="19">
    <location>
        <begin position="161"/>
        <end position="390"/>
    </location>
</feature>
<evidence type="ECO:0000256" key="13">
    <source>
        <dbReference type="ARBA" id="ARBA00023231"/>
    </source>
</evidence>
<evidence type="ECO:0000256" key="15">
    <source>
        <dbReference type="ARBA" id="ARBA00031910"/>
    </source>
</evidence>
<comment type="caution">
    <text evidence="21">The sequence shown here is derived from an EMBL/GenBank/DDBJ whole genome shotgun (WGS) entry which is preliminary data.</text>
</comment>
<keyword evidence="11" id="KW-0010">Activator</keyword>
<comment type="subcellular location">
    <subcellularLocation>
        <location evidence="1">Cytoplasm</location>
    </subcellularLocation>
</comment>
<dbReference type="InterPro" id="IPR025944">
    <property type="entry name" value="Sigma_54_int_dom_CS"/>
</dbReference>
<keyword evidence="7" id="KW-0067">ATP-binding</keyword>
<dbReference type="Pfam" id="PF00072">
    <property type="entry name" value="Response_reg"/>
    <property type="match status" value="1"/>
</dbReference>
<dbReference type="SMART" id="SM00448">
    <property type="entry name" value="REC"/>
    <property type="match status" value="1"/>
</dbReference>
<dbReference type="InterPro" id="IPR058031">
    <property type="entry name" value="AAA_lid_NorR"/>
</dbReference>
<gene>
    <name evidence="21" type="ORF">KCG44_13370</name>
</gene>
<evidence type="ECO:0000256" key="8">
    <source>
        <dbReference type="ARBA" id="ARBA00023012"/>
    </source>
</evidence>
<feature type="domain" description="Response regulatory" evidence="20">
    <location>
        <begin position="20"/>
        <end position="136"/>
    </location>
</feature>
<evidence type="ECO:0000256" key="17">
    <source>
        <dbReference type="PROSITE-ProRule" id="PRU00169"/>
    </source>
</evidence>
<protein>
    <recommendedName>
        <fullName evidence="2">DNA-binding transcriptional regulator NtrC</fullName>
    </recommendedName>
    <alternativeName>
        <fullName evidence="14">Nitrogen regulation protein NR(I)</fullName>
    </alternativeName>
    <alternativeName>
        <fullName evidence="15">Nitrogen regulator I</fullName>
    </alternativeName>
</protein>
<feature type="region of interest" description="Disordered" evidence="18">
    <location>
        <begin position="430"/>
        <end position="467"/>
    </location>
</feature>
<keyword evidence="22" id="KW-1185">Reference proteome</keyword>
<keyword evidence="10" id="KW-0238">DNA-binding</keyword>
<evidence type="ECO:0000259" key="20">
    <source>
        <dbReference type="PROSITE" id="PS50110"/>
    </source>
</evidence>
<feature type="modified residue" description="4-aspartylphosphate" evidence="17">
    <location>
        <position position="71"/>
    </location>
</feature>
<evidence type="ECO:0000313" key="21">
    <source>
        <dbReference type="EMBL" id="MBV7257770.1"/>
    </source>
</evidence>
<evidence type="ECO:0000256" key="12">
    <source>
        <dbReference type="ARBA" id="ARBA00023163"/>
    </source>
</evidence>
<keyword evidence="6" id="KW-0547">Nucleotide-binding</keyword>
<dbReference type="PANTHER" id="PTHR32071">
    <property type="entry name" value="TRANSCRIPTIONAL REGULATORY PROTEIN"/>
    <property type="match status" value="1"/>
</dbReference>
<dbReference type="InterPro" id="IPR001789">
    <property type="entry name" value="Sig_transdc_resp-reg_receiver"/>
</dbReference>
<dbReference type="InterPro" id="IPR025662">
    <property type="entry name" value="Sigma_54_int_dom_ATP-bd_1"/>
</dbReference>
<evidence type="ECO:0000256" key="9">
    <source>
        <dbReference type="ARBA" id="ARBA00023015"/>
    </source>
</evidence>
<dbReference type="PROSITE" id="PS00688">
    <property type="entry name" value="SIGMA54_INTERACT_3"/>
    <property type="match status" value="1"/>
</dbReference>
<keyword evidence="5 17" id="KW-0597">Phosphoprotein</keyword>
<dbReference type="InterPro" id="IPR003593">
    <property type="entry name" value="AAA+_ATPase"/>
</dbReference>
<keyword evidence="9" id="KW-0805">Transcription regulation</keyword>
<keyword evidence="3" id="KW-0963">Cytoplasm</keyword>
<evidence type="ECO:0000256" key="14">
    <source>
        <dbReference type="ARBA" id="ARBA00029881"/>
    </source>
</evidence>
<keyword evidence="13" id="KW-0535">Nitrogen fixation</keyword>
<accession>A0ABS6SH93</accession>
<dbReference type="PROSITE" id="PS00676">
    <property type="entry name" value="SIGMA54_INTERACT_2"/>
    <property type="match status" value="1"/>
</dbReference>
<comment type="function">
    <text evidence="16">Member of the two-component regulatory system NtrB/NtrC, which controls expression of the nitrogen-regulated (ntr) genes in response to nitrogen limitation. Phosphorylated NtrC binds directly to DNA and stimulates the formation of open promoter-sigma54-RNA polymerase complexes.</text>
</comment>
<evidence type="ECO:0000256" key="11">
    <source>
        <dbReference type="ARBA" id="ARBA00023159"/>
    </source>
</evidence>
<evidence type="ECO:0000256" key="10">
    <source>
        <dbReference type="ARBA" id="ARBA00023125"/>
    </source>
</evidence>
<dbReference type="PROSITE" id="PS50110">
    <property type="entry name" value="RESPONSE_REGULATORY"/>
    <property type="match status" value="1"/>
</dbReference>
<dbReference type="InterPro" id="IPR002078">
    <property type="entry name" value="Sigma_54_int"/>
</dbReference>
<evidence type="ECO:0000256" key="7">
    <source>
        <dbReference type="ARBA" id="ARBA00022840"/>
    </source>
</evidence>
<dbReference type="Proteomes" id="UP000722336">
    <property type="component" value="Unassembled WGS sequence"/>
</dbReference>
<dbReference type="Pfam" id="PF00158">
    <property type="entry name" value="Sigma54_activat"/>
    <property type="match status" value="1"/>
</dbReference>
<reference evidence="21 22" key="1">
    <citation type="submission" date="2021-04" db="EMBL/GenBank/DDBJ databases">
        <authorList>
            <person name="Pira H."/>
            <person name="Risdian C."/>
            <person name="Wink J."/>
        </authorList>
    </citation>
    <scope>NUCLEOTIDE SEQUENCE [LARGE SCALE GENOMIC DNA]</scope>
    <source>
        <strain evidence="21 22">WHA3</strain>
    </source>
</reference>
<evidence type="ECO:0000256" key="4">
    <source>
        <dbReference type="ARBA" id="ARBA00022491"/>
    </source>
</evidence>
<dbReference type="Pfam" id="PF02954">
    <property type="entry name" value="HTH_8"/>
    <property type="match status" value="1"/>
</dbReference>
<sequence length="524" mass="55409">MGREVEQGRASNNVHRTASSVLIVDDEPAQRTLLRMIVERAGYDTVEAGCGRSGLEALASPDTNIGAVILDHSMPDMSGLEMLQALRPKCPELPVIMLTGHSTVKVAIDAMRAGATDFLIKPAKPDKIAAALSSAMSSEKEAGELRPITEKLPVQAAFKDVVGTATSFRAALKIAAKAAKRNVPVLVGGESGTGKEVVANAIHAASPRADKPLVIVNCGAIPANLVESVLFGHEKGAFTGATAKHEGRFVEADGGTLFLDEVGELPLDAQVKLLRALQTGQIEPVGGKGHLTVDVRIVAATNRDLAEEVIAGRFREDLYYRLGVVPITIPPLRERREDIPALARYFAAQLHEEGDIACADIDQEAMALLSNYDWPGNVRQLQNAIFRAGVLCDGDCLGLKDFPELARQSGTFVIPRGSAAAAAGASAAMAGGGEADRHSAHPKNGVHPPAAASGNGPDQHQAGGVHSHAAVDHDGHILSLADVEAAHIQYALRHYRGKMSEVARRLGIGRSTLYRKLGEHNLDE</sequence>
<proteinExistence type="predicted"/>
<evidence type="ECO:0000256" key="18">
    <source>
        <dbReference type="SAM" id="MobiDB-lite"/>
    </source>
</evidence>
<evidence type="ECO:0000256" key="5">
    <source>
        <dbReference type="ARBA" id="ARBA00022553"/>
    </source>
</evidence>
<dbReference type="InterPro" id="IPR025943">
    <property type="entry name" value="Sigma_54_int_dom_ATP-bd_2"/>
</dbReference>
<dbReference type="CDD" id="cd00156">
    <property type="entry name" value="REC"/>
    <property type="match status" value="1"/>
</dbReference>
<evidence type="ECO:0000256" key="3">
    <source>
        <dbReference type="ARBA" id="ARBA00022490"/>
    </source>
</evidence>
<keyword evidence="4" id="KW-0678">Repressor</keyword>
<organism evidence="21 22">
    <name type="scientific">Pacificimonas pallii</name>
    <dbReference type="NCBI Taxonomy" id="2827236"/>
    <lineage>
        <taxon>Bacteria</taxon>
        <taxon>Pseudomonadati</taxon>
        <taxon>Pseudomonadota</taxon>
        <taxon>Alphaproteobacteria</taxon>
        <taxon>Sphingomonadales</taxon>
        <taxon>Sphingosinicellaceae</taxon>
        <taxon>Pacificimonas</taxon>
    </lineage>
</organism>
<name>A0ABS6SH93_9SPHN</name>
<evidence type="ECO:0000259" key="19">
    <source>
        <dbReference type="PROSITE" id="PS50045"/>
    </source>
</evidence>
<evidence type="ECO:0000256" key="2">
    <source>
        <dbReference type="ARBA" id="ARBA00019059"/>
    </source>
</evidence>
<dbReference type="PROSITE" id="PS50045">
    <property type="entry name" value="SIGMA54_INTERACT_4"/>
    <property type="match status" value="1"/>
</dbReference>